<accession>A0A9X4NW47</accession>
<organism evidence="2 3">
    <name type="scientific">Hydrogenophaga taeniospiralis CCUG 15921</name>
    <dbReference type="NCBI Taxonomy" id="1281780"/>
    <lineage>
        <taxon>Bacteria</taxon>
        <taxon>Pseudomonadati</taxon>
        <taxon>Pseudomonadota</taxon>
        <taxon>Betaproteobacteria</taxon>
        <taxon>Burkholderiales</taxon>
        <taxon>Comamonadaceae</taxon>
        <taxon>Hydrogenophaga</taxon>
    </lineage>
</organism>
<dbReference type="AlphaFoldDB" id="A0A9X4NW47"/>
<evidence type="ECO:0000256" key="1">
    <source>
        <dbReference type="SAM" id="Phobius"/>
    </source>
</evidence>
<proteinExistence type="predicted"/>
<feature type="transmembrane region" description="Helical" evidence="1">
    <location>
        <begin position="29"/>
        <end position="48"/>
    </location>
</feature>
<evidence type="ECO:0000313" key="2">
    <source>
        <dbReference type="EMBL" id="MDG5977879.1"/>
    </source>
</evidence>
<sequence>MTRNSRLSLFLFAPSIAYAAGPVYFDLMGLVITLALYGAGAMVVLVWLARSESRTHKAYLLKWVVALIYFVVLPGYPIAENAHRQAQHQRAENQRREDRAETAAAYVRFCQENLKREKPLEACKRFRPLGNDEEQLVIK</sequence>
<keyword evidence="1" id="KW-0812">Transmembrane</keyword>
<comment type="caution">
    <text evidence="2">The sequence shown here is derived from an EMBL/GenBank/DDBJ whole genome shotgun (WGS) entry which is preliminary data.</text>
</comment>
<feature type="transmembrane region" description="Helical" evidence="1">
    <location>
        <begin position="60"/>
        <end position="79"/>
    </location>
</feature>
<name>A0A9X4NW47_9BURK</name>
<reference evidence="2" key="1">
    <citation type="submission" date="2013-01" db="EMBL/GenBank/DDBJ databases">
        <title>Genome draft of Hydrogenophaga taeniospiralis 2K1.</title>
        <authorList>
            <person name="Gomila M."/>
            <person name="Lalucat J."/>
        </authorList>
    </citation>
    <scope>NUCLEOTIDE SEQUENCE</scope>
    <source>
        <strain evidence="2">CCUG 15921</strain>
    </source>
</reference>
<gene>
    <name evidence="2" type="ORF">H010_21686</name>
</gene>
<keyword evidence="1" id="KW-1133">Transmembrane helix</keyword>
<evidence type="ECO:0000313" key="3">
    <source>
        <dbReference type="Proteomes" id="UP001152876"/>
    </source>
</evidence>
<dbReference type="Proteomes" id="UP001152876">
    <property type="component" value="Unassembled WGS sequence"/>
</dbReference>
<protein>
    <submittedName>
        <fullName evidence="2">Uncharacterized protein</fullName>
    </submittedName>
</protein>
<dbReference type="EMBL" id="AOGK01000027">
    <property type="protein sequence ID" value="MDG5977879.1"/>
    <property type="molecule type" value="Genomic_DNA"/>
</dbReference>
<keyword evidence="3" id="KW-1185">Reference proteome</keyword>
<keyword evidence="1" id="KW-0472">Membrane</keyword>